<keyword evidence="1" id="KW-1133">Transmembrane helix</keyword>
<evidence type="ECO:0000256" key="1">
    <source>
        <dbReference type="SAM" id="Phobius"/>
    </source>
</evidence>
<feature type="transmembrane region" description="Helical" evidence="1">
    <location>
        <begin position="46"/>
        <end position="70"/>
    </location>
</feature>
<proteinExistence type="predicted"/>
<dbReference type="EMBL" id="BFFP01000026">
    <property type="protein sequence ID" value="GBG95130.1"/>
    <property type="molecule type" value="Genomic_DNA"/>
</dbReference>
<evidence type="ECO:0000313" key="3">
    <source>
        <dbReference type="Proteomes" id="UP000286848"/>
    </source>
</evidence>
<accession>A0A401IUA9</accession>
<keyword evidence="3" id="KW-1185">Reference proteome</keyword>
<dbReference type="Proteomes" id="UP000286848">
    <property type="component" value="Unassembled WGS sequence"/>
</dbReference>
<gene>
    <name evidence="2" type="ORF">LFYK43_15890</name>
</gene>
<name>A0A401IUA9_9LACO</name>
<keyword evidence="1" id="KW-0472">Membrane</keyword>
<evidence type="ECO:0000313" key="2">
    <source>
        <dbReference type="EMBL" id="GBG95130.1"/>
    </source>
</evidence>
<dbReference type="RefSeq" id="WP_124977177.1">
    <property type="nucleotide sequence ID" value="NZ_BFFP01000026.1"/>
</dbReference>
<organism evidence="2 3">
    <name type="scientific">Ligilactobacillus salitolerans</name>
    <dbReference type="NCBI Taxonomy" id="1808352"/>
    <lineage>
        <taxon>Bacteria</taxon>
        <taxon>Bacillati</taxon>
        <taxon>Bacillota</taxon>
        <taxon>Bacilli</taxon>
        <taxon>Lactobacillales</taxon>
        <taxon>Lactobacillaceae</taxon>
        <taxon>Ligilactobacillus</taxon>
    </lineage>
</organism>
<dbReference type="AlphaFoldDB" id="A0A401IUA9"/>
<reference evidence="2 3" key="1">
    <citation type="journal article" date="2019" name="Int. J. Syst. Evol. Microbiol.">
        <title>Lactobacillus salitolerans sp. nov., a novel lactic acid bacterium isolated from spent mushroom substrates.</title>
        <authorList>
            <person name="Tohno M."/>
            <person name="Tanizawa Y."/>
            <person name="Kojima Y."/>
            <person name="Sakamoto M."/>
            <person name="Nakamura Y."/>
            <person name="Ohkuma M."/>
            <person name="Kobayashi H."/>
        </authorList>
    </citation>
    <scope>NUCLEOTIDE SEQUENCE [LARGE SCALE GENOMIC DNA]</scope>
    <source>
        <strain evidence="2 3">YK43</strain>
    </source>
</reference>
<protein>
    <submittedName>
        <fullName evidence="2">Uncharacterized protein</fullName>
    </submittedName>
</protein>
<sequence length="82" mass="9626">MINKKQLRVSRKLALVFLIVQLLLKILHFSSFTATASTFFAIFHGWLILLLLAGIFFYYILLTSIVYLGLRILNYSFNSFYR</sequence>
<keyword evidence="1" id="KW-0812">Transmembrane</keyword>
<comment type="caution">
    <text evidence="2">The sequence shown here is derived from an EMBL/GenBank/DDBJ whole genome shotgun (WGS) entry which is preliminary data.</text>
</comment>